<reference evidence="7" key="1">
    <citation type="submission" date="2018-05" db="EMBL/GenBank/DDBJ databases">
        <authorList>
            <person name="Lanie J.A."/>
            <person name="Ng W.-L."/>
            <person name="Kazmierczak K.M."/>
            <person name="Andrzejewski T.M."/>
            <person name="Davidsen T.M."/>
            <person name="Wayne K.J."/>
            <person name="Tettelin H."/>
            <person name="Glass J.I."/>
            <person name="Rusch D."/>
            <person name="Podicherti R."/>
            <person name="Tsui H.-C.T."/>
            <person name="Winkler M.E."/>
        </authorList>
    </citation>
    <scope>NUCLEOTIDE SEQUENCE</scope>
</reference>
<dbReference type="SUPFAM" id="SSF56235">
    <property type="entry name" value="N-terminal nucleophile aminohydrolases (Ntn hydrolases)"/>
    <property type="match status" value="1"/>
</dbReference>
<dbReference type="Gene3D" id="2.30.120.10">
    <property type="match status" value="1"/>
</dbReference>
<dbReference type="PIRSF" id="PIRSF001227">
    <property type="entry name" value="Pen_acylase"/>
    <property type="match status" value="1"/>
</dbReference>
<evidence type="ECO:0000256" key="2">
    <source>
        <dbReference type="ARBA" id="ARBA00022729"/>
    </source>
</evidence>
<dbReference type="Gene3D" id="1.10.439.10">
    <property type="entry name" value="Penicillin Amidohydrolase, domain 1"/>
    <property type="match status" value="1"/>
</dbReference>
<dbReference type="GO" id="GO:0017000">
    <property type="term" value="P:antibiotic biosynthetic process"/>
    <property type="evidence" value="ECO:0007669"/>
    <property type="project" value="InterPro"/>
</dbReference>
<dbReference type="InterPro" id="IPR029055">
    <property type="entry name" value="Ntn_hydrolases_N"/>
</dbReference>
<evidence type="ECO:0000256" key="5">
    <source>
        <dbReference type="SAM" id="MobiDB-lite"/>
    </source>
</evidence>
<evidence type="ECO:0000313" key="7">
    <source>
        <dbReference type="EMBL" id="SVA78892.1"/>
    </source>
</evidence>
<dbReference type="InterPro" id="IPR014395">
    <property type="entry name" value="Pen/GL7ACA/AHL_acylase"/>
</dbReference>
<evidence type="ECO:0008006" key="8">
    <source>
        <dbReference type="Google" id="ProtNLM"/>
    </source>
</evidence>
<dbReference type="AlphaFoldDB" id="A0A381YQJ1"/>
<protein>
    <recommendedName>
        <fullName evidence="8">Penicillin amidase</fullName>
    </recommendedName>
</protein>
<dbReference type="PANTHER" id="PTHR34218">
    <property type="entry name" value="PEPTIDASE S45 PENICILLIN AMIDASE"/>
    <property type="match status" value="1"/>
</dbReference>
<proteinExistence type="inferred from homology"/>
<feature type="transmembrane region" description="Helical" evidence="6">
    <location>
        <begin position="9"/>
        <end position="30"/>
    </location>
</feature>
<keyword evidence="6" id="KW-0812">Transmembrane</keyword>
<dbReference type="InterPro" id="IPR002692">
    <property type="entry name" value="S45"/>
</dbReference>
<dbReference type="PANTHER" id="PTHR34218:SF3">
    <property type="entry name" value="ACYL-HOMOSERINE LACTONE ACYLASE PVDQ"/>
    <property type="match status" value="1"/>
</dbReference>
<sequence length="716" mass="81747">MKQYFKHNIIMAIIGTGIIFTLFFSCWLPKEFYSLLSEQTQKAENYNVTIYRDTWGVPHIFGQSDEDAAFGLAYANAEDDFKNIQDVIITLKQKSGLIHGKSGAITDFLISWLRIYKTVDQYYESQLSEKVRRILEAYATGINYYAHIHNDEILADVFPVQGKDIVAGFVFRTPMFFGLDSVLESLFNLTKKPKISSNSPANNTPRHIGSNGFAVSPKRTANKETFLAINSHQPWDGPTAWYEAHIHSEEGWNMSGGLFPGSPIIFVGHNDSLGWVHTVNAPDLIDTYILEMHPDNSLMYRFDDQWLELEKEIVSIKIKIFGLFNWTVKREALWSVHGPVLQFEHGTYAIRYAGLGDIRQVEQWYKMNKAQNFEDWKSAMKMRGIPSLNSVFADYTGNIFYLYNGNIPVRKSGFDWKNYLPGWTSETLWDEIIPFSKLPMVQNPASGLLYSTNQSPLYVSEDSDNLKLESLPIHGGIELTHNNRSLRVSELFSPTKTNLTFEEFKNIKYDMYYSQQSVVARYIEDILNAINDEDSLLQKSKSILKKWNLGTYPTNKEAALGMLTLTPFLKWTYQKIDKPMLLKYVRTASKQLMETHGTISIPYGKVHRLIRGEQDLEIGGGPDILHAVYAANYAPGKMKGFSGDGLVYLVKWDSTGTVFSQGIHQYGSATSRPDSPHYSDQSALFARREMKPVWRTKTEILQNLESSYKPGEEIKN</sequence>
<dbReference type="InterPro" id="IPR043146">
    <property type="entry name" value="Penicillin_amidase_N_B-knob"/>
</dbReference>
<dbReference type="Gene3D" id="1.10.1400.10">
    <property type="match status" value="1"/>
</dbReference>
<name>A0A381YQJ1_9ZZZZ</name>
<organism evidence="7">
    <name type="scientific">marine metagenome</name>
    <dbReference type="NCBI Taxonomy" id="408172"/>
    <lineage>
        <taxon>unclassified sequences</taxon>
        <taxon>metagenomes</taxon>
        <taxon>ecological metagenomes</taxon>
    </lineage>
</organism>
<dbReference type="Gene3D" id="3.60.20.10">
    <property type="entry name" value="Glutamine Phosphoribosylpyrophosphate, subunit 1, domain 1"/>
    <property type="match status" value="1"/>
</dbReference>
<evidence type="ECO:0000256" key="1">
    <source>
        <dbReference type="ARBA" id="ARBA00006586"/>
    </source>
</evidence>
<dbReference type="Pfam" id="PF01804">
    <property type="entry name" value="Penicil_amidase"/>
    <property type="match status" value="1"/>
</dbReference>
<keyword evidence="2" id="KW-0732">Signal</keyword>
<comment type="similarity">
    <text evidence="1">Belongs to the peptidase S45 family.</text>
</comment>
<dbReference type="InterPro" id="IPR043147">
    <property type="entry name" value="Penicillin_amidase_A-knob"/>
</dbReference>
<evidence type="ECO:0000256" key="4">
    <source>
        <dbReference type="ARBA" id="ARBA00023145"/>
    </source>
</evidence>
<dbReference type="PROSITE" id="PS51257">
    <property type="entry name" value="PROKAR_LIPOPROTEIN"/>
    <property type="match status" value="1"/>
</dbReference>
<accession>A0A381YQJ1</accession>
<keyword evidence="4" id="KW-0865">Zymogen</keyword>
<dbReference type="GO" id="GO:0016811">
    <property type="term" value="F:hydrolase activity, acting on carbon-nitrogen (but not peptide) bonds, in linear amides"/>
    <property type="evidence" value="ECO:0007669"/>
    <property type="project" value="InterPro"/>
</dbReference>
<evidence type="ECO:0000256" key="3">
    <source>
        <dbReference type="ARBA" id="ARBA00022801"/>
    </source>
</evidence>
<dbReference type="EMBL" id="UINC01018722">
    <property type="protein sequence ID" value="SVA78892.1"/>
    <property type="molecule type" value="Genomic_DNA"/>
</dbReference>
<evidence type="ECO:0000256" key="6">
    <source>
        <dbReference type="SAM" id="Phobius"/>
    </source>
</evidence>
<keyword evidence="6" id="KW-1133">Transmembrane helix</keyword>
<keyword evidence="6" id="KW-0472">Membrane</keyword>
<keyword evidence="3" id="KW-0378">Hydrolase</keyword>
<feature type="region of interest" description="Disordered" evidence="5">
    <location>
        <begin position="195"/>
        <end position="214"/>
    </location>
</feature>
<gene>
    <name evidence="7" type="ORF">METZ01_LOCUS131746</name>
</gene>
<dbReference type="InterPro" id="IPR023343">
    <property type="entry name" value="Penicillin_amidase_dom1"/>
</dbReference>
<feature type="compositionally biased region" description="Polar residues" evidence="5">
    <location>
        <begin position="195"/>
        <end position="205"/>
    </location>
</feature>